<dbReference type="OrthoDB" id="8480631at2"/>
<evidence type="ECO:0008006" key="4">
    <source>
        <dbReference type="Google" id="ProtNLM"/>
    </source>
</evidence>
<reference evidence="2" key="2">
    <citation type="submission" date="2020-09" db="EMBL/GenBank/DDBJ databases">
        <authorList>
            <person name="Sun Q."/>
            <person name="Zhou Y."/>
        </authorList>
    </citation>
    <scope>NUCLEOTIDE SEQUENCE</scope>
    <source>
        <strain evidence="2">CGMCC 1.15360</strain>
    </source>
</reference>
<accession>A0A917DPA3</accession>
<organism evidence="2 3">
    <name type="scientific">Croceicoccus mobilis</name>
    <dbReference type="NCBI Taxonomy" id="1703339"/>
    <lineage>
        <taxon>Bacteria</taxon>
        <taxon>Pseudomonadati</taxon>
        <taxon>Pseudomonadota</taxon>
        <taxon>Alphaproteobacteria</taxon>
        <taxon>Sphingomonadales</taxon>
        <taxon>Erythrobacteraceae</taxon>
        <taxon>Croceicoccus</taxon>
    </lineage>
</organism>
<sequence>MAKAQQGRTRRPRNWRELFLEQLAQSSNVAASARAAGVDVSTVYKARRNEKEFQAAWHDALCEGYDALEMDLLCRLREGQGKDQEDRKHDNATAFRLLTIHREAVSKTKASRTSNDEKAIIAAINAKLDMMRDRMREKDAKVVDHAPNAAGAITDKSNDDNE</sequence>
<reference evidence="2" key="1">
    <citation type="journal article" date="2014" name="Int. J. Syst. Evol. Microbiol.">
        <title>Complete genome sequence of Corynebacterium casei LMG S-19264T (=DSM 44701T), isolated from a smear-ripened cheese.</title>
        <authorList>
            <consortium name="US DOE Joint Genome Institute (JGI-PGF)"/>
            <person name="Walter F."/>
            <person name="Albersmeier A."/>
            <person name="Kalinowski J."/>
            <person name="Ruckert C."/>
        </authorList>
    </citation>
    <scope>NUCLEOTIDE SEQUENCE</scope>
    <source>
        <strain evidence="2">CGMCC 1.15360</strain>
    </source>
</reference>
<protein>
    <recommendedName>
        <fullName evidence="4">Terminase</fullName>
    </recommendedName>
</protein>
<keyword evidence="3" id="KW-1185">Reference proteome</keyword>
<evidence type="ECO:0000313" key="2">
    <source>
        <dbReference type="EMBL" id="GGD57949.1"/>
    </source>
</evidence>
<proteinExistence type="predicted"/>
<dbReference type="EMBL" id="BMIP01000001">
    <property type="protein sequence ID" value="GGD57949.1"/>
    <property type="molecule type" value="Genomic_DNA"/>
</dbReference>
<feature type="region of interest" description="Disordered" evidence="1">
    <location>
        <begin position="138"/>
        <end position="162"/>
    </location>
</feature>
<comment type="caution">
    <text evidence="2">The sequence shown here is derived from an EMBL/GenBank/DDBJ whole genome shotgun (WGS) entry which is preliminary data.</text>
</comment>
<name>A0A917DPA3_9SPHN</name>
<evidence type="ECO:0000256" key="1">
    <source>
        <dbReference type="SAM" id="MobiDB-lite"/>
    </source>
</evidence>
<dbReference type="AlphaFoldDB" id="A0A917DPA3"/>
<gene>
    <name evidence="2" type="ORF">GCM10010990_04040</name>
</gene>
<dbReference type="Proteomes" id="UP000612349">
    <property type="component" value="Unassembled WGS sequence"/>
</dbReference>
<dbReference type="RefSeq" id="WP_082922247.1">
    <property type="nucleotide sequence ID" value="NZ_BMIP01000001.1"/>
</dbReference>
<evidence type="ECO:0000313" key="3">
    <source>
        <dbReference type="Proteomes" id="UP000612349"/>
    </source>
</evidence>